<feature type="compositionally biased region" description="Low complexity" evidence="1">
    <location>
        <begin position="74"/>
        <end position="83"/>
    </location>
</feature>
<evidence type="ECO:0000256" key="1">
    <source>
        <dbReference type="SAM" id="MobiDB-lite"/>
    </source>
</evidence>
<feature type="region of interest" description="Disordered" evidence="1">
    <location>
        <begin position="138"/>
        <end position="157"/>
    </location>
</feature>
<reference evidence="3" key="1">
    <citation type="submission" date="2019-12" db="EMBL/GenBank/DDBJ databases">
        <authorList>
            <person name="Cremers G."/>
        </authorList>
    </citation>
    <scope>NUCLEOTIDE SEQUENCE</scope>
    <source>
        <strain evidence="3">Mbul1</strain>
    </source>
</reference>
<evidence type="ECO:0000256" key="2">
    <source>
        <dbReference type="SAM" id="SignalP"/>
    </source>
</evidence>
<gene>
    <name evidence="3" type="ORF">MBUL_00335</name>
</gene>
<feature type="chain" id="PRO_5025566744" evidence="2">
    <location>
        <begin position="33"/>
        <end position="332"/>
    </location>
</feature>
<proteinExistence type="predicted"/>
<accession>A0A679IUU0</accession>
<dbReference type="EMBL" id="LR743504">
    <property type="protein sequence ID" value="CAA2099798.1"/>
    <property type="molecule type" value="Genomic_DNA"/>
</dbReference>
<feature type="region of interest" description="Disordered" evidence="1">
    <location>
        <begin position="299"/>
        <end position="332"/>
    </location>
</feature>
<sequence length="332" mass="34531">MKDLMRPSRDLRLLPALLVLPLVALPANEAGAQNFFEELFGIGKAAKPPVPPRGVPPTGSPQPGTPLPPGGSGEPAPEAPKAAPAPLRPVVLKTPSDDNILGQELMLNGLTGSLKIDRAGGAATARITLPGTKVSQPNETCKVPLSGGSPISLSSEGRPQGVARYEIAGGECPLRFEILEGSVLVTPLGSSRVCSFTAADCATTPVGLWGPAAATLIPRSAEFDSGRGVADKAVRDNYKVMTQRARGQDVRSIVTEQAAFSSDREQTCRTYAREGAHGFCNVRFTEARALSLAARLGANTATPTASTTPRPRKPKPAVEGMNPDSDGSPFGE</sequence>
<feature type="compositionally biased region" description="Pro residues" evidence="1">
    <location>
        <begin position="48"/>
        <end position="69"/>
    </location>
</feature>
<keyword evidence="2" id="KW-0732">Signal</keyword>
<feature type="region of interest" description="Disordered" evidence="1">
    <location>
        <begin position="47"/>
        <end position="83"/>
    </location>
</feature>
<dbReference type="AlphaFoldDB" id="A0A679IUU0"/>
<feature type="compositionally biased region" description="Low complexity" evidence="1">
    <location>
        <begin position="299"/>
        <end position="309"/>
    </location>
</feature>
<feature type="signal peptide" evidence="2">
    <location>
        <begin position="1"/>
        <end position="32"/>
    </location>
</feature>
<name>A0A679IUU0_9HYPH</name>
<feature type="compositionally biased region" description="Low complexity" evidence="1">
    <location>
        <begin position="144"/>
        <end position="155"/>
    </location>
</feature>
<evidence type="ECO:0000313" key="3">
    <source>
        <dbReference type="EMBL" id="CAA2099798.1"/>
    </source>
</evidence>
<protein>
    <submittedName>
        <fullName evidence="3">Uncharacterized protein</fullName>
    </submittedName>
</protein>
<organism evidence="3">
    <name type="scientific">Methylobacterium bullatum</name>
    <dbReference type="NCBI Taxonomy" id="570505"/>
    <lineage>
        <taxon>Bacteria</taxon>
        <taxon>Pseudomonadati</taxon>
        <taxon>Pseudomonadota</taxon>
        <taxon>Alphaproteobacteria</taxon>
        <taxon>Hyphomicrobiales</taxon>
        <taxon>Methylobacteriaceae</taxon>
        <taxon>Methylobacterium</taxon>
    </lineage>
</organism>